<evidence type="ECO:0000256" key="11">
    <source>
        <dbReference type="ARBA" id="ARBA00023160"/>
    </source>
</evidence>
<dbReference type="NCBIfam" id="TIGR00515">
    <property type="entry name" value="accD"/>
    <property type="match status" value="1"/>
</dbReference>
<dbReference type="InterPro" id="IPR034733">
    <property type="entry name" value="AcCoA_carboxyl_beta"/>
</dbReference>
<keyword evidence="2 13" id="KW-0444">Lipid biosynthesis</keyword>
<dbReference type="InterPro" id="IPR000438">
    <property type="entry name" value="Acetyl_CoA_COase_Trfase_b_su"/>
</dbReference>
<dbReference type="OrthoDB" id="9772975at2"/>
<keyword evidence="4 13" id="KW-0479">Metal-binding</keyword>
<keyword evidence="3 13" id="KW-0808">Transferase</keyword>
<feature type="binding site" evidence="13">
    <location>
        <position position="47"/>
    </location>
    <ligand>
        <name>Zn(2+)</name>
        <dbReference type="ChEBI" id="CHEBI:29105"/>
    </ligand>
</feature>
<evidence type="ECO:0000256" key="2">
    <source>
        <dbReference type="ARBA" id="ARBA00022516"/>
    </source>
</evidence>
<evidence type="ECO:0000256" key="3">
    <source>
        <dbReference type="ARBA" id="ARBA00022679"/>
    </source>
</evidence>
<comment type="similarity">
    <text evidence="13">Belongs to the AccD/PCCB family.</text>
</comment>
<dbReference type="EC" id="2.1.3.15" evidence="13"/>
<dbReference type="PANTHER" id="PTHR42995">
    <property type="entry name" value="ACETYL-COENZYME A CARBOXYLASE CARBOXYL TRANSFERASE SUBUNIT BETA, CHLOROPLASTIC"/>
    <property type="match status" value="1"/>
</dbReference>
<evidence type="ECO:0000313" key="16">
    <source>
        <dbReference type="Proteomes" id="UP000063234"/>
    </source>
</evidence>
<comment type="cofactor">
    <cofactor evidence="13">
        <name>Zn(2+)</name>
        <dbReference type="ChEBI" id="CHEBI:29105"/>
    </cofactor>
    <text evidence="13">Binds 1 zinc ion per subunit.</text>
</comment>
<feature type="binding site" evidence="13">
    <location>
        <position position="44"/>
    </location>
    <ligand>
        <name>Zn(2+)</name>
        <dbReference type="ChEBI" id="CHEBI:29105"/>
    </ligand>
</feature>
<sequence length="284" mass="31397">MRWFKDTLSRVKKGKKVDQSLWVNCNGCNEIVYKKEVERNLKVCPKCGYHFRIGAWERINMLLDEGSVVEYDANLAPLDPLKFKDTKKYTDRLEEAQKKTGMKDAVVSVEGTISGIPVQFVAFEFGFLGGSMGSVVGEKITRAAERSIQKRQTLIIVSCSGGARMQESMLSLMQMAKTCAAVKKVSEAKVPFISILSDPTTGGVSASFALIADVVIAEPGALIGFAGPRVIEQTIGQKLPEGFQRAEYLLEHGFVDMIVERKRMKEVLSNLLTLFQGGCYVYSS</sequence>
<dbReference type="SUPFAM" id="SSF52096">
    <property type="entry name" value="ClpP/crotonase"/>
    <property type="match status" value="1"/>
</dbReference>
<keyword evidence="8 13" id="KW-0862">Zinc</keyword>
<feature type="domain" description="CoA carboxyltransferase N-terminal" evidence="14">
    <location>
        <begin position="21"/>
        <end position="284"/>
    </location>
</feature>
<dbReference type="Proteomes" id="UP000063234">
    <property type="component" value="Chromosome"/>
</dbReference>
<keyword evidence="5 13" id="KW-0547">Nucleotide-binding</keyword>
<evidence type="ECO:0000256" key="13">
    <source>
        <dbReference type="HAMAP-Rule" id="MF_01395"/>
    </source>
</evidence>
<dbReference type="HAMAP" id="MF_01395">
    <property type="entry name" value="AcetylCoA_CT_beta"/>
    <property type="match status" value="1"/>
</dbReference>
<dbReference type="GO" id="GO:2001295">
    <property type="term" value="P:malonyl-CoA biosynthetic process"/>
    <property type="evidence" value="ECO:0007669"/>
    <property type="project" value="UniProtKB-UniRule"/>
</dbReference>
<dbReference type="InterPro" id="IPR029045">
    <property type="entry name" value="ClpP/crotonase-like_dom_sf"/>
</dbReference>
<dbReference type="GO" id="GO:0006633">
    <property type="term" value="P:fatty acid biosynthetic process"/>
    <property type="evidence" value="ECO:0007669"/>
    <property type="project" value="UniProtKB-KW"/>
</dbReference>
<comment type="function">
    <text evidence="12 13">Component of the acetyl coenzyme A carboxylase (ACC) complex. Biotin carboxylase (BC) catalyzes the carboxylation of biotin on its carrier protein (BCCP) and then the CO(2) group is transferred by the transcarboxylase to acetyl-CoA to form malonyl-CoA.</text>
</comment>
<dbReference type="UniPathway" id="UPA00655">
    <property type="reaction ID" value="UER00711"/>
</dbReference>
<dbReference type="GO" id="GO:0016743">
    <property type="term" value="F:carboxyl- or carbamoyltransferase activity"/>
    <property type="evidence" value="ECO:0007669"/>
    <property type="project" value="UniProtKB-UniRule"/>
</dbReference>
<evidence type="ECO:0000256" key="8">
    <source>
        <dbReference type="ARBA" id="ARBA00022833"/>
    </source>
</evidence>
<evidence type="ECO:0000256" key="5">
    <source>
        <dbReference type="ARBA" id="ARBA00022741"/>
    </source>
</evidence>
<dbReference type="GO" id="GO:0009317">
    <property type="term" value="C:acetyl-CoA carboxylase complex"/>
    <property type="evidence" value="ECO:0007669"/>
    <property type="project" value="InterPro"/>
</dbReference>
<gene>
    <name evidence="13 15" type="primary">accD</name>
    <name evidence="15" type="ORF">TST_1404</name>
</gene>
<dbReference type="EMBL" id="AP013035">
    <property type="protein sequence ID" value="BAT72191.1"/>
    <property type="molecule type" value="Genomic_DNA"/>
</dbReference>
<protein>
    <recommendedName>
        <fullName evidence="13">Acetyl-coenzyme A carboxylase carboxyl transferase subunit beta</fullName>
        <shortName evidence="13">ACCase subunit beta</shortName>
        <shortName evidence="13">Acetyl-CoA carboxylase carboxyltransferase subunit beta</shortName>
        <ecNumber evidence="13">2.1.3.15</ecNumber>
    </recommendedName>
</protein>
<evidence type="ECO:0000256" key="9">
    <source>
        <dbReference type="ARBA" id="ARBA00022840"/>
    </source>
</evidence>
<organism evidence="15 16">
    <name type="scientific">Thermosulfidibacter takaii (strain DSM 17441 / JCM 13301 / NBRC 103674 / ABI70S6)</name>
    <dbReference type="NCBI Taxonomy" id="1298851"/>
    <lineage>
        <taxon>Bacteria</taxon>
        <taxon>Pseudomonadati</taxon>
        <taxon>Thermosulfidibacterota</taxon>
        <taxon>Thermosulfidibacteria</taxon>
        <taxon>Thermosulfidibacterales</taxon>
        <taxon>Thermosulfidibacteraceae</taxon>
    </lineage>
</organism>
<dbReference type="Pfam" id="PF17848">
    <property type="entry name" value="Zn_ribbon_ACC"/>
    <property type="match status" value="1"/>
</dbReference>
<dbReference type="AlphaFoldDB" id="A0A0S3QV47"/>
<dbReference type="GO" id="GO:0008270">
    <property type="term" value="F:zinc ion binding"/>
    <property type="evidence" value="ECO:0007669"/>
    <property type="project" value="UniProtKB-UniRule"/>
</dbReference>
<keyword evidence="13" id="KW-0963">Cytoplasm</keyword>
<dbReference type="PROSITE" id="PS50980">
    <property type="entry name" value="COA_CT_NTER"/>
    <property type="match status" value="1"/>
</dbReference>
<evidence type="ECO:0000313" key="15">
    <source>
        <dbReference type="EMBL" id="BAT72191.1"/>
    </source>
</evidence>
<dbReference type="InterPro" id="IPR041010">
    <property type="entry name" value="Znf-ACC"/>
</dbReference>
<keyword evidence="11 13" id="KW-0275">Fatty acid biosynthesis</keyword>
<keyword evidence="10 13" id="KW-0443">Lipid metabolism</keyword>
<dbReference type="KEGG" id="ttk:TST_1404"/>
<comment type="pathway">
    <text evidence="13">Lipid metabolism; malonyl-CoA biosynthesis; malonyl-CoA from acetyl-CoA: step 1/1.</text>
</comment>
<accession>A0A0S3QV47</accession>
<keyword evidence="15" id="KW-0436">Ligase</keyword>
<keyword evidence="6 13" id="KW-0863">Zinc-finger</keyword>
<feature type="zinc finger region" description="C4-type" evidence="13">
    <location>
        <begin position="25"/>
        <end position="47"/>
    </location>
</feature>
<keyword evidence="9 13" id="KW-0067">ATP-binding</keyword>
<dbReference type="PANTHER" id="PTHR42995:SF5">
    <property type="entry name" value="ACETYL-COENZYME A CARBOXYLASE CARBOXYL TRANSFERASE SUBUNIT BETA, CHLOROPLASTIC"/>
    <property type="match status" value="1"/>
</dbReference>
<evidence type="ECO:0000259" key="14">
    <source>
        <dbReference type="PROSITE" id="PS50980"/>
    </source>
</evidence>
<evidence type="ECO:0000256" key="4">
    <source>
        <dbReference type="ARBA" id="ARBA00022723"/>
    </source>
</evidence>
<dbReference type="PATRIC" id="fig|1298851.3.peg.1478"/>
<dbReference type="STRING" id="1298851.TST_1404"/>
<comment type="subunit">
    <text evidence="13">Acetyl-CoA carboxylase is a heterohexamer composed of biotin carboxyl carrier protein (AccB), biotin carboxylase (AccC) and two subunits each of ACCase subunit alpha (AccA) and ACCase subunit beta (AccD).</text>
</comment>
<evidence type="ECO:0000256" key="6">
    <source>
        <dbReference type="ARBA" id="ARBA00022771"/>
    </source>
</evidence>
<keyword evidence="16" id="KW-1185">Reference proteome</keyword>
<dbReference type="Gene3D" id="3.90.226.10">
    <property type="entry name" value="2-enoyl-CoA Hydratase, Chain A, domain 1"/>
    <property type="match status" value="1"/>
</dbReference>
<reference evidence="16" key="1">
    <citation type="journal article" date="2018" name="Science">
        <title>A primordial and reversible TCA cycle in a facultatively chemolithoautotrophic thermophile.</title>
        <authorList>
            <person name="Nunoura T."/>
            <person name="Chikaraishi Y."/>
            <person name="Izaki R."/>
            <person name="Suwa T."/>
            <person name="Sato T."/>
            <person name="Harada T."/>
            <person name="Mori K."/>
            <person name="Kato Y."/>
            <person name="Miyazaki M."/>
            <person name="Shimamura S."/>
            <person name="Yanagawa K."/>
            <person name="Shuto A."/>
            <person name="Ohkouchi N."/>
            <person name="Fujita N."/>
            <person name="Takaki Y."/>
            <person name="Atomi H."/>
            <person name="Takai K."/>
        </authorList>
    </citation>
    <scope>NUCLEOTIDE SEQUENCE [LARGE SCALE GENOMIC DNA]</scope>
    <source>
        <strain evidence="16">DSM 17441 / JCM 13301 / NBRC 103674 / ABI70S6</strain>
    </source>
</reference>
<feature type="binding site" evidence="13">
    <location>
        <position position="25"/>
    </location>
    <ligand>
        <name>Zn(2+)</name>
        <dbReference type="ChEBI" id="CHEBI:29105"/>
    </ligand>
</feature>
<evidence type="ECO:0000256" key="1">
    <source>
        <dbReference type="ARBA" id="ARBA00004496"/>
    </source>
</evidence>
<keyword evidence="7 13" id="KW-0276">Fatty acid metabolism</keyword>
<feature type="binding site" evidence="13">
    <location>
        <position position="28"/>
    </location>
    <ligand>
        <name>Zn(2+)</name>
        <dbReference type="ChEBI" id="CHEBI:29105"/>
    </ligand>
</feature>
<dbReference type="Pfam" id="PF01039">
    <property type="entry name" value="Carboxyl_trans"/>
    <property type="match status" value="1"/>
</dbReference>
<dbReference type="GO" id="GO:0003989">
    <property type="term" value="F:acetyl-CoA carboxylase activity"/>
    <property type="evidence" value="ECO:0007669"/>
    <property type="project" value="InterPro"/>
</dbReference>
<evidence type="ECO:0000256" key="10">
    <source>
        <dbReference type="ARBA" id="ARBA00023098"/>
    </source>
</evidence>
<comment type="catalytic activity">
    <reaction evidence="13">
        <text>N(6)-carboxybiotinyl-L-lysyl-[protein] + acetyl-CoA = N(6)-biotinyl-L-lysyl-[protein] + malonyl-CoA</text>
        <dbReference type="Rhea" id="RHEA:54728"/>
        <dbReference type="Rhea" id="RHEA-COMP:10505"/>
        <dbReference type="Rhea" id="RHEA-COMP:10506"/>
        <dbReference type="ChEBI" id="CHEBI:57288"/>
        <dbReference type="ChEBI" id="CHEBI:57384"/>
        <dbReference type="ChEBI" id="CHEBI:83144"/>
        <dbReference type="ChEBI" id="CHEBI:83145"/>
        <dbReference type="EC" id="2.1.3.15"/>
    </reaction>
</comment>
<dbReference type="PRINTS" id="PR01070">
    <property type="entry name" value="ACCCTRFRASEB"/>
</dbReference>
<proteinExistence type="inferred from homology"/>
<name>A0A0S3QV47_THET7</name>
<evidence type="ECO:0000256" key="12">
    <source>
        <dbReference type="ARBA" id="ARBA00025280"/>
    </source>
</evidence>
<evidence type="ECO:0000256" key="7">
    <source>
        <dbReference type="ARBA" id="ARBA00022832"/>
    </source>
</evidence>
<dbReference type="GO" id="GO:0005524">
    <property type="term" value="F:ATP binding"/>
    <property type="evidence" value="ECO:0007669"/>
    <property type="project" value="UniProtKB-KW"/>
</dbReference>
<comment type="subcellular location">
    <subcellularLocation>
        <location evidence="1 13">Cytoplasm</location>
    </subcellularLocation>
</comment>
<dbReference type="InterPro" id="IPR011762">
    <property type="entry name" value="COA_CT_N"/>
</dbReference>
<dbReference type="RefSeq" id="WP_068550177.1">
    <property type="nucleotide sequence ID" value="NZ_AP013035.1"/>
</dbReference>